<evidence type="ECO:0000256" key="1">
    <source>
        <dbReference type="ARBA" id="ARBA00022801"/>
    </source>
</evidence>
<evidence type="ECO:0000256" key="3">
    <source>
        <dbReference type="RuleBase" id="RU361153"/>
    </source>
</evidence>
<evidence type="ECO:0000313" key="7">
    <source>
        <dbReference type="Proteomes" id="UP000248079"/>
    </source>
</evidence>
<dbReference type="PANTHER" id="PTHR34142">
    <property type="entry name" value="ENDO-BETA-1,4-GLUCANASE A"/>
    <property type="match status" value="1"/>
</dbReference>
<evidence type="ECO:0000256" key="4">
    <source>
        <dbReference type="SAM" id="SignalP"/>
    </source>
</evidence>
<dbReference type="Proteomes" id="UP000248079">
    <property type="component" value="Unassembled WGS sequence"/>
</dbReference>
<keyword evidence="4" id="KW-0732">Signal</keyword>
<protein>
    <recommendedName>
        <fullName evidence="5">Glycoside hydrolase family 5 domain-containing protein</fullName>
    </recommendedName>
</protein>
<dbReference type="InterPro" id="IPR017853">
    <property type="entry name" value="GH"/>
</dbReference>
<dbReference type="RefSeq" id="WP_110359318.1">
    <property type="nucleotide sequence ID" value="NZ_QFLI01000001.1"/>
</dbReference>
<dbReference type="PANTHER" id="PTHR34142:SF1">
    <property type="entry name" value="GLYCOSIDE HYDROLASE FAMILY 5 DOMAIN-CONTAINING PROTEIN"/>
    <property type="match status" value="1"/>
</dbReference>
<dbReference type="SUPFAM" id="SSF51445">
    <property type="entry name" value="(Trans)glycosidases"/>
    <property type="match status" value="1"/>
</dbReference>
<comment type="caution">
    <text evidence="6">The sequence shown here is derived from an EMBL/GenBank/DDBJ whole genome shotgun (WGS) entry which is preliminary data.</text>
</comment>
<keyword evidence="2 3" id="KW-0326">Glycosidase</keyword>
<organism evidence="6 7">
    <name type="scientific">Marinifilum breve</name>
    <dbReference type="NCBI Taxonomy" id="2184082"/>
    <lineage>
        <taxon>Bacteria</taxon>
        <taxon>Pseudomonadati</taxon>
        <taxon>Bacteroidota</taxon>
        <taxon>Bacteroidia</taxon>
        <taxon>Marinilabiliales</taxon>
        <taxon>Marinifilaceae</taxon>
    </lineage>
</organism>
<evidence type="ECO:0000256" key="2">
    <source>
        <dbReference type="ARBA" id="ARBA00023295"/>
    </source>
</evidence>
<evidence type="ECO:0000313" key="6">
    <source>
        <dbReference type="EMBL" id="PXY03163.1"/>
    </source>
</evidence>
<sequence length="316" mass="36108">MRQKILILIAALFVCGAALAKAPVKKHGKLKVVGRQLCDEKGSAVQIKGMSSHGLYWFAHCMNRSSMEVLAKDWKVDAVRFALYPKNYKDNPAYYTRQIDELVEIAEELGLYCIIDWHAMDSGNPNKVLDDAKVFWEHMSKTHAGKEHVIYEICNEPNKTTWEEVKKYANVIIPLIRKNDKETVILVGTPDWSSNLAAAAKDPLNFENIMYTFHFYAKSHKNRKAFIEAIQQIPVFVSEWGTSSYNGDDGNDYESAKIWLDILAGNNPEQLKISWMNWNLSDKPEASSVFKPGSGVRQEWDQLTETGEWIKKQFGR</sequence>
<dbReference type="PROSITE" id="PS00659">
    <property type="entry name" value="GLYCOSYL_HYDROL_F5"/>
    <property type="match status" value="1"/>
</dbReference>
<name>A0A2V4A4H7_9BACT</name>
<dbReference type="SMR" id="A0A2V4A4H7"/>
<feature type="domain" description="Glycoside hydrolase family 5" evidence="5">
    <location>
        <begin position="38"/>
        <end position="283"/>
    </location>
</feature>
<dbReference type="GO" id="GO:0004553">
    <property type="term" value="F:hydrolase activity, hydrolyzing O-glycosyl compounds"/>
    <property type="evidence" value="ECO:0007669"/>
    <property type="project" value="InterPro"/>
</dbReference>
<dbReference type="OrthoDB" id="154460at2"/>
<dbReference type="InterPro" id="IPR001547">
    <property type="entry name" value="Glyco_hydro_5"/>
</dbReference>
<evidence type="ECO:0000259" key="5">
    <source>
        <dbReference type="Pfam" id="PF00150"/>
    </source>
</evidence>
<feature type="signal peptide" evidence="4">
    <location>
        <begin position="1"/>
        <end position="20"/>
    </location>
</feature>
<dbReference type="Gene3D" id="3.20.20.80">
    <property type="entry name" value="Glycosidases"/>
    <property type="match status" value="1"/>
</dbReference>
<dbReference type="InterPro" id="IPR018087">
    <property type="entry name" value="Glyco_hydro_5_CS"/>
</dbReference>
<dbReference type="GO" id="GO:0000272">
    <property type="term" value="P:polysaccharide catabolic process"/>
    <property type="evidence" value="ECO:0007669"/>
    <property type="project" value="InterPro"/>
</dbReference>
<keyword evidence="1 3" id="KW-0378">Hydrolase</keyword>
<reference evidence="6 7" key="1">
    <citation type="submission" date="2018-05" db="EMBL/GenBank/DDBJ databases">
        <title>Marinifilum breve JC075T sp. nov., a marine bacterium isolated from Yongle Blue Hole in the South China Sea.</title>
        <authorList>
            <person name="Fu T."/>
        </authorList>
    </citation>
    <scope>NUCLEOTIDE SEQUENCE [LARGE SCALE GENOMIC DNA]</scope>
    <source>
        <strain evidence="6 7">JC075</strain>
    </source>
</reference>
<feature type="chain" id="PRO_5015875698" description="Glycoside hydrolase family 5 domain-containing protein" evidence="4">
    <location>
        <begin position="21"/>
        <end position="316"/>
    </location>
</feature>
<accession>A0A2V4A4H7</accession>
<gene>
    <name evidence="6" type="ORF">DF185_03500</name>
</gene>
<proteinExistence type="inferred from homology"/>
<dbReference type="AlphaFoldDB" id="A0A2V4A4H7"/>
<keyword evidence="7" id="KW-1185">Reference proteome</keyword>
<comment type="similarity">
    <text evidence="3">Belongs to the glycosyl hydrolase 5 (cellulase A) family.</text>
</comment>
<dbReference type="EMBL" id="QFLI01000001">
    <property type="protein sequence ID" value="PXY03163.1"/>
    <property type="molecule type" value="Genomic_DNA"/>
</dbReference>
<dbReference type="Pfam" id="PF00150">
    <property type="entry name" value="Cellulase"/>
    <property type="match status" value="1"/>
</dbReference>